<dbReference type="Proteomes" id="UP000002043">
    <property type="component" value="Chromosome"/>
</dbReference>
<dbReference type="EMBL" id="CP001931">
    <property type="protein sequence ID" value="ADC89925.1"/>
    <property type="molecule type" value="Genomic_DNA"/>
</dbReference>
<dbReference type="Pfam" id="PF02537">
    <property type="entry name" value="CRCB"/>
    <property type="match status" value="1"/>
</dbReference>
<evidence type="ECO:0000256" key="13">
    <source>
        <dbReference type="ARBA" id="ARBA00035585"/>
    </source>
</evidence>
<feature type="binding site" evidence="14">
    <location>
        <position position="78"/>
    </location>
    <ligand>
        <name>Na(+)</name>
        <dbReference type="ChEBI" id="CHEBI:29101"/>
        <note>structural</note>
    </ligand>
</feature>
<evidence type="ECO:0000256" key="7">
    <source>
        <dbReference type="ARBA" id="ARBA00022989"/>
    </source>
</evidence>
<comment type="similarity">
    <text evidence="12 14">Belongs to the fluoride channel Fluc/FEX (TC 1.A.43) family.</text>
</comment>
<keyword evidence="6 14" id="KW-0479">Metal-binding</keyword>
<dbReference type="AlphaFoldDB" id="D3SME5"/>
<organism evidence="15 16">
    <name type="scientific">Thermocrinis albus (strain DSM 14484 / JCM 11386 / HI 11/12)</name>
    <dbReference type="NCBI Taxonomy" id="638303"/>
    <lineage>
        <taxon>Bacteria</taxon>
        <taxon>Pseudomonadati</taxon>
        <taxon>Aquificota</taxon>
        <taxon>Aquificia</taxon>
        <taxon>Aquificales</taxon>
        <taxon>Aquificaceae</taxon>
        <taxon>Thermocrinis</taxon>
    </lineage>
</organism>
<evidence type="ECO:0000256" key="12">
    <source>
        <dbReference type="ARBA" id="ARBA00035120"/>
    </source>
</evidence>
<keyword evidence="16" id="KW-1185">Reference proteome</keyword>
<dbReference type="PANTHER" id="PTHR28259:SF18">
    <property type="entry name" value="FLUORIDE-SPECIFIC ION CHANNEL FLUC"/>
    <property type="match status" value="1"/>
</dbReference>
<dbReference type="eggNOG" id="COG0239">
    <property type="taxonomic scope" value="Bacteria"/>
</dbReference>
<gene>
    <name evidence="14" type="primary">fluC</name>
    <name evidence="14" type="synonym">crcB</name>
    <name evidence="15" type="ordered locus">Thal_1294</name>
</gene>
<feature type="transmembrane region" description="Helical" evidence="14">
    <location>
        <begin position="38"/>
        <end position="55"/>
    </location>
</feature>
<evidence type="ECO:0000256" key="11">
    <source>
        <dbReference type="ARBA" id="ARBA00023303"/>
    </source>
</evidence>
<keyword evidence="7 14" id="KW-1133">Transmembrane helix</keyword>
<feature type="transmembrane region" description="Helical" evidence="14">
    <location>
        <begin position="67"/>
        <end position="88"/>
    </location>
</feature>
<dbReference type="GO" id="GO:0140114">
    <property type="term" value="P:cellular detoxification of fluoride"/>
    <property type="evidence" value="ECO:0007669"/>
    <property type="project" value="UniProtKB-UniRule"/>
</dbReference>
<comment type="function">
    <text evidence="14">Fluoride-specific ion channel. Important for reducing fluoride concentration in the cell, thus reducing its toxicity.</text>
</comment>
<keyword evidence="11 14" id="KW-0407">Ion channel</keyword>
<protein>
    <recommendedName>
        <fullName evidence="14">Fluoride-specific ion channel FluC</fullName>
    </recommendedName>
</protein>
<dbReference type="HAMAP" id="MF_00454">
    <property type="entry name" value="FluC"/>
    <property type="match status" value="1"/>
</dbReference>
<dbReference type="OrthoDB" id="9815830at2"/>
<evidence type="ECO:0000256" key="6">
    <source>
        <dbReference type="ARBA" id="ARBA00022723"/>
    </source>
</evidence>
<comment type="activity regulation">
    <text evidence="14">Na(+) is not transported, but it plays an essential structural role and its presence is essential for fluoride channel function.</text>
</comment>
<evidence type="ECO:0000256" key="1">
    <source>
        <dbReference type="ARBA" id="ARBA00004651"/>
    </source>
</evidence>
<accession>D3SME5</accession>
<evidence type="ECO:0000313" key="15">
    <source>
        <dbReference type="EMBL" id="ADC89925.1"/>
    </source>
</evidence>
<evidence type="ECO:0000256" key="8">
    <source>
        <dbReference type="ARBA" id="ARBA00023053"/>
    </source>
</evidence>
<comment type="subcellular location">
    <subcellularLocation>
        <location evidence="14">Cell inner membrane</location>
        <topology evidence="14">Multi-pass membrane protein</topology>
    </subcellularLocation>
    <subcellularLocation>
        <location evidence="1">Cell membrane</location>
        <topology evidence="1">Multi-pass membrane protein</topology>
    </subcellularLocation>
</comment>
<evidence type="ECO:0000256" key="2">
    <source>
        <dbReference type="ARBA" id="ARBA00022448"/>
    </source>
</evidence>
<keyword evidence="4 14" id="KW-0997">Cell inner membrane</keyword>
<evidence type="ECO:0000256" key="4">
    <source>
        <dbReference type="ARBA" id="ARBA00022519"/>
    </source>
</evidence>
<evidence type="ECO:0000256" key="10">
    <source>
        <dbReference type="ARBA" id="ARBA00023136"/>
    </source>
</evidence>
<evidence type="ECO:0000256" key="14">
    <source>
        <dbReference type="HAMAP-Rule" id="MF_00454"/>
    </source>
</evidence>
<dbReference type="GO" id="GO:0005886">
    <property type="term" value="C:plasma membrane"/>
    <property type="evidence" value="ECO:0007669"/>
    <property type="project" value="UniProtKB-SubCell"/>
</dbReference>
<evidence type="ECO:0000256" key="3">
    <source>
        <dbReference type="ARBA" id="ARBA00022475"/>
    </source>
</evidence>
<dbReference type="HOGENOM" id="CLU_114342_2_3_0"/>
<feature type="binding site" evidence="14">
    <location>
        <position position="75"/>
    </location>
    <ligand>
        <name>Na(+)</name>
        <dbReference type="ChEBI" id="CHEBI:29101"/>
        <note>structural</note>
    </ligand>
</feature>
<evidence type="ECO:0000256" key="5">
    <source>
        <dbReference type="ARBA" id="ARBA00022692"/>
    </source>
</evidence>
<keyword evidence="3 14" id="KW-1003">Cell membrane</keyword>
<comment type="catalytic activity">
    <reaction evidence="13">
        <text>fluoride(in) = fluoride(out)</text>
        <dbReference type="Rhea" id="RHEA:76159"/>
        <dbReference type="ChEBI" id="CHEBI:17051"/>
    </reaction>
    <physiologicalReaction direction="left-to-right" evidence="13">
        <dbReference type="Rhea" id="RHEA:76160"/>
    </physiologicalReaction>
</comment>
<dbReference type="PANTHER" id="PTHR28259">
    <property type="entry name" value="FLUORIDE EXPORT PROTEIN 1-RELATED"/>
    <property type="match status" value="1"/>
</dbReference>
<keyword evidence="5 14" id="KW-0812">Transmembrane</keyword>
<reference evidence="16" key="1">
    <citation type="journal article" date="2010" name="Stand. Genomic Sci.">
        <title>Complete genome sequence of Thermocrinis albus type strain (HI 11/12T).</title>
        <authorList>
            <person name="Wirth R."/>
            <person name="Sikorski J."/>
            <person name="Brambilla E."/>
            <person name="Misra M."/>
            <person name="Lapidus A."/>
            <person name="Copeland A."/>
            <person name="Nolan M."/>
            <person name="Lucas S."/>
            <person name="Chen F."/>
            <person name="Tice H."/>
            <person name="Cheng J.F."/>
            <person name="Han C."/>
            <person name="Detter J.C."/>
            <person name="Tapia R."/>
            <person name="Bruce D."/>
            <person name="Goodwin L."/>
            <person name="Pitluck S."/>
            <person name="Pati A."/>
            <person name="Anderson I."/>
            <person name="Ivanova N."/>
            <person name="Mavromatis K."/>
            <person name="Mikhailova N."/>
            <person name="Chen A."/>
            <person name="Palaniappan K."/>
            <person name="Bilek Y."/>
            <person name="Hader T."/>
            <person name="Land M."/>
            <person name="Hauser L."/>
            <person name="Chang Y.J."/>
            <person name="Jeffries C.D."/>
            <person name="Tindall B.J."/>
            <person name="Rohde M."/>
            <person name="Goker M."/>
            <person name="Bristow J."/>
            <person name="Eisen J.A."/>
            <person name="Markowitz V."/>
            <person name="Hugenholtz P."/>
            <person name="Kyrpides N.C."/>
            <person name="Klenk H.P."/>
        </authorList>
    </citation>
    <scope>NUCLEOTIDE SEQUENCE [LARGE SCALE GENOMIC DNA]</scope>
    <source>
        <strain evidence="16">DSM 14484 / JCM 11386 / HI 11/12</strain>
    </source>
</reference>
<dbReference type="GO" id="GO:0046872">
    <property type="term" value="F:metal ion binding"/>
    <property type="evidence" value="ECO:0007669"/>
    <property type="project" value="UniProtKB-KW"/>
</dbReference>
<keyword evidence="10 14" id="KW-0472">Membrane</keyword>
<dbReference type="RefSeq" id="WP_012992331.1">
    <property type="nucleotide sequence ID" value="NC_013894.1"/>
</dbReference>
<sequence>MGIVIAVLVGGAVGSLMRYVVAKTFQEWAGIEFPVGTLVVNLVGSFLIGLFYSWLVEGLAVPPQVRALLITGFLGGLTTFSTFSYESFYMLMNGELGKGIMYLLVTNGLGLLMVWAGYTLGRVV</sequence>
<keyword evidence="9 14" id="KW-0406">Ion transport</keyword>
<dbReference type="InterPro" id="IPR003691">
    <property type="entry name" value="FluC"/>
</dbReference>
<proteinExistence type="inferred from homology"/>
<dbReference type="KEGG" id="tal:Thal_1294"/>
<evidence type="ECO:0000256" key="9">
    <source>
        <dbReference type="ARBA" id="ARBA00023065"/>
    </source>
</evidence>
<keyword evidence="2 14" id="KW-0813">Transport</keyword>
<name>D3SME5_THEAH</name>
<dbReference type="STRING" id="638303.Thal_1294"/>
<evidence type="ECO:0000313" key="16">
    <source>
        <dbReference type="Proteomes" id="UP000002043"/>
    </source>
</evidence>
<keyword evidence="8 14" id="KW-0915">Sodium</keyword>
<dbReference type="NCBIfam" id="TIGR00494">
    <property type="entry name" value="crcB"/>
    <property type="match status" value="1"/>
</dbReference>
<feature type="transmembrane region" description="Helical" evidence="14">
    <location>
        <begin position="100"/>
        <end position="120"/>
    </location>
</feature>
<dbReference type="GO" id="GO:0062054">
    <property type="term" value="F:fluoride channel activity"/>
    <property type="evidence" value="ECO:0007669"/>
    <property type="project" value="UniProtKB-UniRule"/>
</dbReference>